<evidence type="ECO:0000256" key="5">
    <source>
        <dbReference type="ARBA" id="ARBA00023004"/>
    </source>
</evidence>
<evidence type="ECO:0000256" key="4">
    <source>
        <dbReference type="ARBA" id="ARBA00023002"/>
    </source>
</evidence>
<evidence type="ECO:0000256" key="6">
    <source>
        <dbReference type="ARBA" id="ARBA00023033"/>
    </source>
</evidence>
<dbReference type="GO" id="GO:0020037">
    <property type="term" value="F:heme binding"/>
    <property type="evidence" value="ECO:0007669"/>
    <property type="project" value="InterPro"/>
</dbReference>
<evidence type="ECO:0000256" key="3">
    <source>
        <dbReference type="ARBA" id="ARBA00022723"/>
    </source>
</evidence>
<evidence type="ECO:0008006" key="9">
    <source>
        <dbReference type="Google" id="ProtNLM"/>
    </source>
</evidence>
<dbReference type="GO" id="GO:0005506">
    <property type="term" value="F:iron ion binding"/>
    <property type="evidence" value="ECO:0007669"/>
    <property type="project" value="InterPro"/>
</dbReference>
<name>A0A8J3IAV7_9CHLR</name>
<keyword evidence="6" id="KW-0503">Monooxygenase</keyword>
<accession>A0A8J3IAV7</accession>
<dbReference type="GO" id="GO:0016705">
    <property type="term" value="F:oxidoreductase activity, acting on paired donors, with incorporation or reduction of molecular oxygen"/>
    <property type="evidence" value="ECO:0007669"/>
    <property type="project" value="InterPro"/>
</dbReference>
<evidence type="ECO:0000256" key="2">
    <source>
        <dbReference type="ARBA" id="ARBA00022617"/>
    </source>
</evidence>
<gene>
    <name evidence="7" type="ORF">KSX_87890</name>
</gene>
<dbReference type="Pfam" id="PF00067">
    <property type="entry name" value="p450"/>
    <property type="match status" value="1"/>
</dbReference>
<evidence type="ECO:0000313" key="7">
    <source>
        <dbReference type="EMBL" id="GHO50626.1"/>
    </source>
</evidence>
<keyword evidence="4" id="KW-0560">Oxidoreductase</keyword>
<keyword evidence="3" id="KW-0479">Metal-binding</keyword>
<dbReference type="Gene3D" id="1.10.630.10">
    <property type="entry name" value="Cytochrome P450"/>
    <property type="match status" value="1"/>
</dbReference>
<keyword evidence="2" id="KW-0349">Heme</keyword>
<sequence>MVSRKIRETIHVYELFLSLRRKTDVSCYAYVAASNAAQTLAPGPLWPTAIWNTVRFARQTLSFVQELRERYGDVVTLPTVLGPWTLVFHPDGVRHVVQENHFNYHKGGISNQVLKLTLGNGLLTNNGDSWLTQRRLIQPAFHRSRIAGFGQLMTESVASWIEEVNIDSREPLDLFQQMSGLTLTIVCKALFGADMLLYKQHVFQALSTAIRLEAQSFYVPGLLSLPTPSAVTCMRRETPSTPSLTS</sequence>
<keyword evidence="5" id="KW-0408">Iron</keyword>
<dbReference type="PANTHER" id="PTHR24291">
    <property type="entry name" value="CYTOCHROME P450 FAMILY 4"/>
    <property type="match status" value="1"/>
</dbReference>
<organism evidence="7 8">
    <name type="scientific">Ktedonospora formicarum</name>
    <dbReference type="NCBI Taxonomy" id="2778364"/>
    <lineage>
        <taxon>Bacteria</taxon>
        <taxon>Bacillati</taxon>
        <taxon>Chloroflexota</taxon>
        <taxon>Ktedonobacteria</taxon>
        <taxon>Ktedonobacterales</taxon>
        <taxon>Ktedonobacteraceae</taxon>
        <taxon>Ktedonospora</taxon>
    </lineage>
</organism>
<keyword evidence="8" id="KW-1185">Reference proteome</keyword>
<comment type="caution">
    <text evidence="7">The sequence shown here is derived from an EMBL/GenBank/DDBJ whole genome shotgun (WGS) entry which is preliminary data.</text>
</comment>
<comment type="similarity">
    <text evidence="1">Belongs to the cytochrome P450 family.</text>
</comment>
<dbReference type="EMBL" id="BNJF01000008">
    <property type="protein sequence ID" value="GHO50626.1"/>
    <property type="molecule type" value="Genomic_DNA"/>
</dbReference>
<dbReference type="SUPFAM" id="SSF48264">
    <property type="entry name" value="Cytochrome P450"/>
    <property type="match status" value="1"/>
</dbReference>
<dbReference type="GO" id="GO:0004497">
    <property type="term" value="F:monooxygenase activity"/>
    <property type="evidence" value="ECO:0007669"/>
    <property type="project" value="UniProtKB-KW"/>
</dbReference>
<dbReference type="AlphaFoldDB" id="A0A8J3IAV7"/>
<protein>
    <recommendedName>
        <fullName evidence="9">Cytochrome P450</fullName>
    </recommendedName>
</protein>
<reference evidence="7" key="1">
    <citation type="submission" date="2020-10" db="EMBL/GenBank/DDBJ databases">
        <title>Taxonomic study of unclassified bacteria belonging to the class Ktedonobacteria.</title>
        <authorList>
            <person name="Yabe S."/>
            <person name="Wang C.M."/>
            <person name="Zheng Y."/>
            <person name="Sakai Y."/>
            <person name="Cavaletti L."/>
            <person name="Monciardini P."/>
            <person name="Donadio S."/>
        </authorList>
    </citation>
    <scope>NUCLEOTIDE SEQUENCE</scope>
    <source>
        <strain evidence="7">SOSP1-1</strain>
    </source>
</reference>
<dbReference type="InterPro" id="IPR001128">
    <property type="entry name" value="Cyt_P450"/>
</dbReference>
<dbReference type="PANTHER" id="PTHR24291:SF50">
    <property type="entry name" value="BIFUNCTIONAL ALBAFLAVENONE MONOOXYGENASE_TERPENE SYNTHASE"/>
    <property type="match status" value="1"/>
</dbReference>
<evidence type="ECO:0000313" key="8">
    <source>
        <dbReference type="Proteomes" id="UP000612362"/>
    </source>
</evidence>
<dbReference type="InterPro" id="IPR050196">
    <property type="entry name" value="Cytochrome_P450_Monoox"/>
</dbReference>
<dbReference type="InterPro" id="IPR036396">
    <property type="entry name" value="Cyt_P450_sf"/>
</dbReference>
<dbReference type="Proteomes" id="UP000612362">
    <property type="component" value="Unassembled WGS sequence"/>
</dbReference>
<proteinExistence type="inferred from homology"/>
<evidence type="ECO:0000256" key="1">
    <source>
        <dbReference type="ARBA" id="ARBA00010617"/>
    </source>
</evidence>